<evidence type="ECO:0008006" key="3">
    <source>
        <dbReference type="Google" id="ProtNLM"/>
    </source>
</evidence>
<reference evidence="2" key="1">
    <citation type="submission" date="2019-03" db="EMBL/GenBank/DDBJ databases">
        <title>Aquabacterium pictum sp.nov., the first bacteriochlorophyll a-containing freshwater bacterium in the genus Aquabacterium of the class Betaproteobacteria.</title>
        <authorList>
            <person name="Hirose S."/>
            <person name="Tank M."/>
            <person name="Hara E."/>
            <person name="Tamaki H."/>
            <person name="Takaichi S."/>
            <person name="Haruta S."/>
            <person name="Hanada S."/>
        </authorList>
    </citation>
    <scope>NUCLEOTIDE SEQUENCE [LARGE SCALE GENOMIC DNA]</scope>
    <source>
        <strain evidence="2">W35</strain>
    </source>
</reference>
<organism evidence="1 2">
    <name type="scientific">Pseudaquabacterium pictum</name>
    <dbReference type="NCBI Taxonomy" id="2315236"/>
    <lineage>
        <taxon>Bacteria</taxon>
        <taxon>Pseudomonadati</taxon>
        <taxon>Pseudomonadota</taxon>
        <taxon>Betaproteobacteria</taxon>
        <taxon>Burkholderiales</taxon>
        <taxon>Sphaerotilaceae</taxon>
        <taxon>Pseudaquabacterium</taxon>
    </lineage>
</organism>
<accession>A0A480AJK6</accession>
<dbReference type="EMBL" id="BJCL01000002">
    <property type="protein sequence ID" value="GCL61814.1"/>
    <property type="molecule type" value="Genomic_DNA"/>
</dbReference>
<proteinExistence type="predicted"/>
<dbReference type="Proteomes" id="UP000301751">
    <property type="component" value="Unassembled WGS sequence"/>
</dbReference>
<name>A0A480AJK6_9BURK</name>
<dbReference type="AlphaFoldDB" id="A0A480AJK6"/>
<protein>
    <recommendedName>
        <fullName evidence="3">DUF883 domain-containing protein</fullName>
    </recommendedName>
</protein>
<evidence type="ECO:0000313" key="2">
    <source>
        <dbReference type="Proteomes" id="UP000301751"/>
    </source>
</evidence>
<keyword evidence="2" id="KW-1185">Reference proteome</keyword>
<comment type="caution">
    <text evidence="1">The sequence shown here is derived from an EMBL/GenBank/DDBJ whole genome shotgun (WGS) entry which is preliminary data.</text>
</comment>
<evidence type="ECO:0000313" key="1">
    <source>
        <dbReference type="EMBL" id="GCL61814.1"/>
    </source>
</evidence>
<sequence>MNQPLASILHTLKGNTMTELNTPASAANMIDRATQRSDAAIQAGTEAAHQALEGLSQSARQLQADAGHLSQRGLDALRDGTRDLRISARRAGERTVGYIHDEPVKSMLFAAAAGAAVMALLSLAGRSHR</sequence>
<gene>
    <name evidence="1" type="ORF">AQPW35_08950</name>
</gene>